<evidence type="ECO:0000313" key="3">
    <source>
        <dbReference type="Proteomes" id="UP001066276"/>
    </source>
</evidence>
<proteinExistence type="predicted"/>
<dbReference type="Proteomes" id="UP001066276">
    <property type="component" value="Chromosome 1_1"/>
</dbReference>
<sequence length="122" mass="12607">MIVSSREFQGTCCAQKQLLDCSSDPEMEALASAPGAAGEPSGVLEHGGRRSLPRALRKVTSALLPPPAFGRSSGGHQQQPPRSPAEVVPLGAAYGVGGTRPLFPSPSPSATSLPSWRSCPRC</sequence>
<organism evidence="2 3">
    <name type="scientific">Pleurodeles waltl</name>
    <name type="common">Iberian ribbed newt</name>
    <dbReference type="NCBI Taxonomy" id="8319"/>
    <lineage>
        <taxon>Eukaryota</taxon>
        <taxon>Metazoa</taxon>
        <taxon>Chordata</taxon>
        <taxon>Craniata</taxon>
        <taxon>Vertebrata</taxon>
        <taxon>Euteleostomi</taxon>
        <taxon>Amphibia</taxon>
        <taxon>Batrachia</taxon>
        <taxon>Caudata</taxon>
        <taxon>Salamandroidea</taxon>
        <taxon>Salamandridae</taxon>
        <taxon>Pleurodelinae</taxon>
        <taxon>Pleurodeles</taxon>
    </lineage>
</organism>
<gene>
    <name evidence="2" type="ORF">NDU88_006025</name>
</gene>
<evidence type="ECO:0000256" key="1">
    <source>
        <dbReference type="SAM" id="MobiDB-lite"/>
    </source>
</evidence>
<comment type="caution">
    <text evidence="2">The sequence shown here is derived from an EMBL/GenBank/DDBJ whole genome shotgun (WGS) entry which is preliminary data.</text>
</comment>
<reference evidence="2" key="1">
    <citation type="journal article" date="2022" name="bioRxiv">
        <title>Sequencing and chromosome-scale assembly of the giantPleurodeles waltlgenome.</title>
        <authorList>
            <person name="Brown T."/>
            <person name="Elewa A."/>
            <person name="Iarovenko S."/>
            <person name="Subramanian E."/>
            <person name="Araus A.J."/>
            <person name="Petzold A."/>
            <person name="Susuki M."/>
            <person name="Suzuki K.-i.T."/>
            <person name="Hayashi T."/>
            <person name="Toyoda A."/>
            <person name="Oliveira C."/>
            <person name="Osipova E."/>
            <person name="Leigh N.D."/>
            <person name="Simon A."/>
            <person name="Yun M.H."/>
        </authorList>
    </citation>
    <scope>NUCLEOTIDE SEQUENCE</scope>
    <source>
        <strain evidence="2">20211129_DDA</strain>
        <tissue evidence="2">Liver</tissue>
    </source>
</reference>
<feature type="compositionally biased region" description="Low complexity" evidence="1">
    <location>
        <begin position="30"/>
        <end position="41"/>
    </location>
</feature>
<evidence type="ECO:0000313" key="2">
    <source>
        <dbReference type="EMBL" id="KAJ1218445.1"/>
    </source>
</evidence>
<dbReference type="EMBL" id="JANPWB010000001">
    <property type="protein sequence ID" value="KAJ1218445.1"/>
    <property type="molecule type" value="Genomic_DNA"/>
</dbReference>
<name>A0AAV7X2F7_PLEWA</name>
<dbReference type="AlphaFoldDB" id="A0AAV7X2F7"/>
<keyword evidence="3" id="KW-1185">Reference proteome</keyword>
<accession>A0AAV7X2F7</accession>
<feature type="region of interest" description="Disordered" evidence="1">
    <location>
        <begin position="64"/>
        <end position="122"/>
    </location>
</feature>
<protein>
    <submittedName>
        <fullName evidence="2">Uncharacterized protein</fullName>
    </submittedName>
</protein>
<feature type="region of interest" description="Disordered" evidence="1">
    <location>
        <begin position="30"/>
        <end position="49"/>
    </location>
</feature>